<dbReference type="VEuPathDB" id="CryptoDB:GNI_181050"/>
<protein>
    <submittedName>
        <fullName evidence="2">Uncharacterized protein</fullName>
    </submittedName>
</protein>
<dbReference type="EMBL" id="AFNH02001367">
    <property type="protein sequence ID" value="EZG43233.1"/>
    <property type="molecule type" value="Genomic_DNA"/>
</dbReference>
<dbReference type="AlphaFoldDB" id="A0A023AXL5"/>
<keyword evidence="3" id="KW-1185">Reference proteome</keyword>
<dbReference type="PROSITE" id="PS51257">
    <property type="entry name" value="PROKAR_LIPOPROTEIN"/>
    <property type="match status" value="1"/>
</dbReference>
<organism evidence="2 3">
    <name type="scientific">Gregarina niphandrodes</name>
    <name type="common">Septate eugregarine</name>
    <dbReference type="NCBI Taxonomy" id="110365"/>
    <lineage>
        <taxon>Eukaryota</taxon>
        <taxon>Sar</taxon>
        <taxon>Alveolata</taxon>
        <taxon>Apicomplexa</taxon>
        <taxon>Conoidasida</taxon>
        <taxon>Gregarinasina</taxon>
        <taxon>Eugregarinorida</taxon>
        <taxon>Gregarinidae</taxon>
        <taxon>Gregarina</taxon>
    </lineage>
</organism>
<feature type="region of interest" description="Disordered" evidence="1">
    <location>
        <begin position="213"/>
        <end position="243"/>
    </location>
</feature>
<gene>
    <name evidence="2" type="ORF">GNI_181050</name>
</gene>
<evidence type="ECO:0000313" key="3">
    <source>
        <dbReference type="Proteomes" id="UP000019763"/>
    </source>
</evidence>
<sequence>MKGICSTESSGAQLAATFAAILDSQGNFCGTSGCSFMTVNMSMAVRPKKLDPRTTSAVTKAAELTCKNFKVVISLPKGSEYVTIPDGINSLQLSAKSRTNRQRSAASLYQFVHILTDVILRKHPSKNQTKAVDGRTTLEDQIVRKIAGEFYPKIAEYEATLTEKEQDDMLDLKRVFKISEPAHILNSELESFLTFPPNSKEAKERDSKIAIPEDMAVDPSGLPSTADTPGGSLGTENTGDEKFRRMANTVLEMLKSPTMRKKISP</sequence>
<evidence type="ECO:0000313" key="2">
    <source>
        <dbReference type="EMBL" id="EZG43233.1"/>
    </source>
</evidence>
<dbReference type="Proteomes" id="UP000019763">
    <property type="component" value="Unassembled WGS sequence"/>
</dbReference>
<reference evidence="2" key="1">
    <citation type="submission" date="2013-12" db="EMBL/GenBank/DDBJ databases">
        <authorList>
            <person name="Omoto C.K."/>
            <person name="Sibley D."/>
            <person name="Venepally P."/>
            <person name="Hadjithomas M."/>
            <person name="Karamycheva S."/>
            <person name="Brunk B."/>
            <person name="Roos D."/>
            <person name="Caler E."/>
            <person name="Lorenzi H."/>
        </authorList>
    </citation>
    <scope>NUCLEOTIDE SEQUENCE</scope>
</reference>
<name>A0A023AXL5_GRENI</name>
<accession>A0A023AXL5</accession>
<dbReference type="RefSeq" id="XP_011133511.1">
    <property type="nucleotide sequence ID" value="XM_011135209.1"/>
</dbReference>
<evidence type="ECO:0000256" key="1">
    <source>
        <dbReference type="SAM" id="MobiDB-lite"/>
    </source>
</evidence>
<proteinExistence type="predicted"/>
<dbReference type="GeneID" id="22916083"/>
<comment type="caution">
    <text evidence="2">The sequence shown here is derived from an EMBL/GenBank/DDBJ whole genome shotgun (WGS) entry which is preliminary data.</text>
</comment>